<dbReference type="Gene3D" id="3.30.200.20">
    <property type="entry name" value="Phosphorylase Kinase, domain 1"/>
    <property type="match status" value="2"/>
</dbReference>
<evidence type="ECO:0000256" key="14">
    <source>
        <dbReference type="SAM" id="Phobius"/>
    </source>
</evidence>
<reference evidence="17" key="1">
    <citation type="submission" date="2013-01" db="EMBL/GenBank/DDBJ databases">
        <title>Draft Genome Sequence of a Mulberry Tree, Morus notabilis C.K. Schneid.</title>
        <authorList>
            <person name="He N."/>
            <person name="Zhao S."/>
        </authorList>
    </citation>
    <scope>NUCLEOTIDE SEQUENCE</scope>
</reference>
<dbReference type="EMBL" id="KE344648">
    <property type="protein sequence ID" value="EXB74609.1"/>
    <property type="molecule type" value="Genomic_DNA"/>
</dbReference>
<dbReference type="SUPFAM" id="SSF56112">
    <property type="entry name" value="Protein kinase-like (PK-like)"/>
    <property type="match status" value="1"/>
</dbReference>
<dbReference type="SMART" id="SM00220">
    <property type="entry name" value="S_TKc"/>
    <property type="match status" value="1"/>
</dbReference>
<dbReference type="PROSITE" id="PS00108">
    <property type="entry name" value="PROTEIN_KINASE_ST"/>
    <property type="match status" value="1"/>
</dbReference>
<dbReference type="Gene3D" id="1.10.510.10">
    <property type="entry name" value="Transferase(Phosphotransferase) domain 1"/>
    <property type="match status" value="1"/>
</dbReference>
<evidence type="ECO:0000259" key="15">
    <source>
        <dbReference type="PROSITE" id="PS50011"/>
    </source>
</evidence>
<dbReference type="CDD" id="cd14066">
    <property type="entry name" value="STKc_IRAK"/>
    <property type="match status" value="1"/>
</dbReference>
<gene>
    <name evidence="16" type="ORF">L484_026306</name>
</gene>
<keyword evidence="8 16" id="KW-0418">Kinase</keyword>
<dbReference type="Pfam" id="PF12819">
    <property type="entry name" value="Malectin_like"/>
    <property type="match status" value="1"/>
</dbReference>
<dbReference type="InterPro" id="IPR001245">
    <property type="entry name" value="Ser-Thr/Tyr_kinase_cat_dom"/>
</dbReference>
<keyword evidence="9 13" id="KW-0067">ATP-binding</keyword>
<dbReference type="InterPro" id="IPR017441">
    <property type="entry name" value="Protein_kinase_ATP_BS"/>
</dbReference>
<keyword evidence="4" id="KW-0808">Transferase</keyword>
<evidence type="ECO:0000256" key="4">
    <source>
        <dbReference type="ARBA" id="ARBA00022679"/>
    </source>
</evidence>
<dbReference type="PANTHER" id="PTHR45631">
    <property type="entry name" value="OS07G0107800 PROTEIN-RELATED"/>
    <property type="match status" value="1"/>
</dbReference>
<evidence type="ECO:0000256" key="6">
    <source>
        <dbReference type="ARBA" id="ARBA00022729"/>
    </source>
</evidence>
<comment type="subcellular location">
    <subcellularLocation>
        <location evidence="1">Membrane</location>
        <topology evidence="1">Single-pass membrane protein</topology>
    </subcellularLocation>
</comment>
<sequence>MDQALEALHVFLECTQFLFPHSHFAVFAAQKSIMMLLTFKHFLISLMIFASALAVCGEDQSGFISIDCGLPNVSNYTDPVRGLNYTSDAAFIDTGKNEYILPEYQKNYARYYQSLRSFPEGDRNCYKVIGIIRGGKYMIRALFVYGNYDKQGEPPAFDLYLGTDMWDSVIFTSPLEPVIKEIIHVPRRNYVHVCLAKTGDGIPFISSLEFRPLFNTSYQAETGYSLLSIQRIDAGSTEAYRYGDDIHDRFWTFLQRDDWTNINTSSIVDVSGTSLEPPPVVMRTAAMPKTINYLDISWQVPSDDPDNTSAYFVYMHFAEVKKLQANQSRAFEIFHNGEFFYGPLSPAYLRAETIYSPTALIGGAHSIKISKTPNSTLPPIINAWEVYVRKEFPQSETDQQDANAMTIIKSTYGMKRNWQGDPCLPKVYLWEGIECSYDDDKKPQVPRVISLDLSSSGLTSSVYPSISNLTEIQTLNLENNNLGGSVPVEIEQRLKDGLLSLRVCGNPNLSSKVSCKEKKKSVLVPVLAASVGGAIILLLTAAAFWFELTRKRHRRDAKSSFQNESLDARKRHFSYSEILTITDAFERILGEGGFGKVYYGQINNTQVAVKVNLLMRVHHKNLTSLVGYCNDEKNISLIYEYMANGNLQQHLSGSNSNILKWEDRLLIATDAAHGLEYLHYGCKPPIIHRDVKTTNILLNESFQAKLSDFGLSRIIPNYEESHVSTVVAGTPGYFDPEYYMSNRLNEKSDVYSFGVVLLEIITGRPAISKSSKNIHLSQWVKHMLQKGNIKSIVDPRLEENFDVNSAWKIVEIAMNCVSQYSAERPTMSQVVGELKESLEMGLVRTKERFQSPESRDTTPMIPLMSINFSAEISTPSAR</sequence>
<dbReference type="InterPro" id="IPR032675">
    <property type="entry name" value="LRR_dom_sf"/>
</dbReference>
<dbReference type="SUPFAM" id="SSF52058">
    <property type="entry name" value="L domain-like"/>
    <property type="match status" value="1"/>
</dbReference>
<feature type="binding site" evidence="13">
    <location>
        <position position="610"/>
    </location>
    <ligand>
        <name>ATP</name>
        <dbReference type="ChEBI" id="CHEBI:30616"/>
    </ligand>
</feature>
<dbReference type="eggNOG" id="ENOG502QQCZ">
    <property type="taxonomic scope" value="Eukaryota"/>
</dbReference>
<feature type="domain" description="Protein kinase" evidence="15">
    <location>
        <begin position="583"/>
        <end position="838"/>
    </location>
</feature>
<evidence type="ECO:0000313" key="17">
    <source>
        <dbReference type="Proteomes" id="UP000030645"/>
    </source>
</evidence>
<dbReference type="AlphaFoldDB" id="W9REN1"/>
<dbReference type="PROSITE" id="PS50011">
    <property type="entry name" value="PROTEIN_KINASE_DOM"/>
    <property type="match status" value="1"/>
</dbReference>
<dbReference type="InterPro" id="IPR024788">
    <property type="entry name" value="Malectin-like_Carb-bd_dom"/>
</dbReference>
<protein>
    <submittedName>
        <fullName evidence="16">Putative leucine-rich repeat receptor-like protein kinase</fullName>
    </submittedName>
</protein>
<dbReference type="Pfam" id="PF07714">
    <property type="entry name" value="PK_Tyr_Ser-Thr"/>
    <property type="match status" value="1"/>
</dbReference>
<dbReference type="InterPro" id="IPR008271">
    <property type="entry name" value="Ser/Thr_kinase_AS"/>
</dbReference>
<evidence type="ECO:0000256" key="2">
    <source>
        <dbReference type="ARBA" id="ARBA00022527"/>
    </source>
</evidence>
<dbReference type="PROSITE" id="PS00107">
    <property type="entry name" value="PROTEIN_KINASE_ATP"/>
    <property type="match status" value="1"/>
</dbReference>
<keyword evidence="5 14" id="KW-0812">Transmembrane</keyword>
<evidence type="ECO:0000256" key="3">
    <source>
        <dbReference type="ARBA" id="ARBA00022553"/>
    </source>
</evidence>
<evidence type="ECO:0000256" key="5">
    <source>
        <dbReference type="ARBA" id="ARBA00022692"/>
    </source>
</evidence>
<organism evidence="16 17">
    <name type="scientific">Morus notabilis</name>
    <dbReference type="NCBI Taxonomy" id="981085"/>
    <lineage>
        <taxon>Eukaryota</taxon>
        <taxon>Viridiplantae</taxon>
        <taxon>Streptophyta</taxon>
        <taxon>Embryophyta</taxon>
        <taxon>Tracheophyta</taxon>
        <taxon>Spermatophyta</taxon>
        <taxon>Magnoliopsida</taxon>
        <taxon>eudicotyledons</taxon>
        <taxon>Gunneridae</taxon>
        <taxon>Pentapetalae</taxon>
        <taxon>rosids</taxon>
        <taxon>fabids</taxon>
        <taxon>Rosales</taxon>
        <taxon>Moraceae</taxon>
        <taxon>Moreae</taxon>
        <taxon>Morus</taxon>
    </lineage>
</organism>
<evidence type="ECO:0000313" key="16">
    <source>
        <dbReference type="EMBL" id="EXB74609.1"/>
    </source>
</evidence>
<evidence type="ECO:0000256" key="1">
    <source>
        <dbReference type="ARBA" id="ARBA00004167"/>
    </source>
</evidence>
<evidence type="ECO:0000256" key="13">
    <source>
        <dbReference type="PROSITE-ProRule" id="PRU10141"/>
    </source>
</evidence>
<evidence type="ECO:0000256" key="10">
    <source>
        <dbReference type="ARBA" id="ARBA00022989"/>
    </source>
</evidence>
<dbReference type="FunFam" id="1.10.510.10:FF:000146">
    <property type="entry name" value="LRR receptor-like serine/threonine-protein kinase IOS1"/>
    <property type="match status" value="1"/>
</dbReference>
<feature type="transmembrane region" description="Helical" evidence="14">
    <location>
        <begin position="522"/>
        <end position="546"/>
    </location>
</feature>
<dbReference type="Proteomes" id="UP000030645">
    <property type="component" value="Unassembled WGS sequence"/>
</dbReference>
<keyword evidence="2" id="KW-0723">Serine/threonine-protein kinase</keyword>
<evidence type="ECO:0000256" key="12">
    <source>
        <dbReference type="ARBA" id="ARBA00023170"/>
    </source>
</evidence>
<feature type="transmembrane region" description="Helical" evidence="14">
    <location>
        <begin position="33"/>
        <end position="55"/>
    </location>
</feature>
<dbReference type="PANTHER" id="PTHR45631:SF190">
    <property type="entry name" value="PROTEIN KINASE DOMAIN-CONTAINING PROTEIN"/>
    <property type="match status" value="1"/>
</dbReference>
<keyword evidence="11 14" id="KW-0472">Membrane</keyword>
<accession>W9REN1</accession>
<evidence type="ECO:0000256" key="8">
    <source>
        <dbReference type="ARBA" id="ARBA00022777"/>
    </source>
</evidence>
<keyword evidence="3" id="KW-0597">Phosphoprotein</keyword>
<keyword evidence="12 16" id="KW-0675">Receptor</keyword>
<dbReference type="GO" id="GO:0016020">
    <property type="term" value="C:membrane"/>
    <property type="evidence" value="ECO:0007669"/>
    <property type="project" value="UniProtKB-SubCell"/>
</dbReference>
<dbReference type="InterPro" id="IPR000719">
    <property type="entry name" value="Prot_kinase_dom"/>
</dbReference>
<dbReference type="Gene3D" id="3.80.10.10">
    <property type="entry name" value="Ribonuclease Inhibitor"/>
    <property type="match status" value="1"/>
</dbReference>
<keyword evidence="10 14" id="KW-1133">Transmembrane helix</keyword>
<evidence type="ECO:0000256" key="11">
    <source>
        <dbReference type="ARBA" id="ARBA00023136"/>
    </source>
</evidence>
<keyword evidence="17" id="KW-1185">Reference proteome</keyword>
<evidence type="ECO:0000256" key="7">
    <source>
        <dbReference type="ARBA" id="ARBA00022741"/>
    </source>
</evidence>
<name>W9REN1_9ROSA</name>
<keyword evidence="7 13" id="KW-0547">Nucleotide-binding</keyword>
<proteinExistence type="predicted"/>
<dbReference type="InterPro" id="IPR011009">
    <property type="entry name" value="Kinase-like_dom_sf"/>
</dbReference>
<dbReference type="GO" id="GO:0004674">
    <property type="term" value="F:protein serine/threonine kinase activity"/>
    <property type="evidence" value="ECO:0007669"/>
    <property type="project" value="UniProtKB-KW"/>
</dbReference>
<keyword evidence="6" id="KW-0732">Signal</keyword>
<dbReference type="GO" id="GO:0005524">
    <property type="term" value="F:ATP binding"/>
    <property type="evidence" value="ECO:0007669"/>
    <property type="project" value="UniProtKB-UniRule"/>
</dbReference>
<evidence type="ECO:0000256" key="9">
    <source>
        <dbReference type="ARBA" id="ARBA00022840"/>
    </source>
</evidence>